<dbReference type="SMART" id="SM00487">
    <property type="entry name" value="DEXDc"/>
    <property type="match status" value="1"/>
</dbReference>
<dbReference type="PANTHER" id="PTHR10799">
    <property type="entry name" value="SNF2/RAD54 HELICASE FAMILY"/>
    <property type="match status" value="1"/>
</dbReference>
<dbReference type="InterPro" id="IPR001650">
    <property type="entry name" value="Helicase_C-like"/>
</dbReference>
<proteinExistence type="predicted"/>
<evidence type="ECO:0000259" key="1">
    <source>
        <dbReference type="PROSITE" id="PS51194"/>
    </source>
</evidence>
<dbReference type="Gene3D" id="3.40.50.300">
    <property type="entry name" value="P-loop containing nucleotide triphosphate hydrolases"/>
    <property type="match status" value="2"/>
</dbReference>
<dbReference type="PROSITE" id="PS51194">
    <property type="entry name" value="HELICASE_CTER"/>
    <property type="match status" value="1"/>
</dbReference>
<name>A0A6C0HY62_9ZZZZ</name>
<dbReference type="EMBL" id="MN740042">
    <property type="protein sequence ID" value="QHT85524.1"/>
    <property type="molecule type" value="Genomic_DNA"/>
</dbReference>
<organism evidence="2">
    <name type="scientific">viral metagenome</name>
    <dbReference type="NCBI Taxonomy" id="1070528"/>
    <lineage>
        <taxon>unclassified sequences</taxon>
        <taxon>metagenomes</taxon>
        <taxon>organismal metagenomes</taxon>
    </lineage>
</organism>
<evidence type="ECO:0000313" key="2">
    <source>
        <dbReference type="EMBL" id="QHT85524.1"/>
    </source>
</evidence>
<dbReference type="InterPro" id="IPR006935">
    <property type="entry name" value="Helicase/UvrB_N"/>
</dbReference>
<accession>A0A6C0HY62</accession>
<dbReference type="SUPFAM" id="SSF52540">
    <property type="entry name" value="P-loop containing nucleoside triphosphate hydrolases"/>
    <property type="match status" value="2"/>
</dbReference>
<dbReference type="InterPro" id="IPR027417">
    <property type="entry name" value="P-loop_NTPase"/>
</dbReference>
<feature type="domain" description="Helicase C-terminal" evidence="1">
    <location>
        <begin position="582"/>
        <end position="766"/>
    </location>
</feature>
<protein>
    <recommendedName>
        <fullName evidence="1">Helicase C-terminal domain-containing protein</fullName>
    </recommendedName>
</protein>
<dbReference type="Pfam" id="PF00271">
    <property type="entry name" value="Helicase_C"/>
    <property type="match status" value="1"/>
</dbReference>
<reference evidence="2" key="1">
    <citation type="journal article" date="2020" name="Nature">
        <title>Giant virus diversity and host interactions through global metagenomics.</title>
        <authorList>
            <person name="Schulz F."/>
            <person name="Roux S."/>
            <person name="Paez-Espino D."/>
            <person name="Jungbluth S."/>
            <person name="Walsh D.A."/>
            <person name="Denef V.J."/>
            <person name="McMahon K.D."/>
            <person name="Konstantinidis K.T."/>
            <person name="Eloe-Fadrosh E.A."/>
            <person name="Kyrpides N.C."/>
            <person name="Woyke T."/>
        </authorList>
    </citation>
    <scope>NUCLEOTIDE SEQUENCE</scope>
    <source>
        <strain evidence="2">GVMAG-M-3300023184-17</strain>
    </source>
</reference>
<sequence>MEALLIKTVPKSYPGIFVQTAMKDIPFDYDEFMKGFHVEVPAVKQVKRAFVTLDTFVVKKIGMITIPEFLITIRASCTKLDPPITNQSFTMPNRMVFMNKIQPLLQEFVPRKDISCASMQEELTLLPHQKLVQTYMDIDTPYRGVLLYHGLGSGKTCSSIAITEKLKPYKNIVVMSPASLETNYVQELKKCGSPQYKTHQHWTWTTSPTLEQLQECCFTDPIRKGRTRGLWVRENKASNYDDLLPEEQLSIQEQIEKMIRTQYQFIHYNGIQASTFKRLTANGNPFSNKVVVIDEAHNFVSRIVNQLSDPTHPSMQLYDLLMKAEKCKIILLTGTPVINYSHEVSILFNMLKGYITTYSCSIRVKEADVREALPDTDMVYSTGDTMYFTQLPDGFIQKDHEVSYAKDLEPYQERLEEYLGKKVAVKQQTLLPDSEKEFNAHYIQGTTLVNQKQLMFRISGLCSYFPDLTQLMPSLREPILHTIPMSKVQLDEYSIVRSEERKREKVKKPKDDDIPGTYRIHSRLMCNTTYPRDVRAKRPGKEEDENEELSTRDIEQFFKAIDASDYTSNIQAYSPKYAEMARVIQYTKGLHLVYSQFLTIEGIALFSKVLDSKGYTEFKLVKRDTWELNVSDPTKPMYVTYIGTKSQEEKELIRNVFNKNWDYVPDRLRKQVEAINIQIFMITSAGAEGISLKEVQYVHIMEPYWNPVRIDQVIGRARRICSHKDLPVKEQFVEVHMYIMSFPDKISEELKMDVVEGKPGSTDEFLFSISKRKRSLNTSIMDCIKKASVDCFLYDKDYLRIAEKDPSVYSYYPDATKDVTGDKDIGENIQKEKAGFLKFQGEKAVKFYPSKSEGELKILFSLDERPVGFVNLGTGALYDNEKKKTSLEKLKSL</sequence>
<dbReference type="Pfam" id="PF04851">
    <property type="entry name" value="ResIII"/>
    <property type="match status" value="1"/>
</dbReference>
<dbReference type="AlphaFoldDB" id="A0A6C0HY62"/>
<dbReference type="GO" id="GO:0005524">
    <property type="term" value="F:ATP binding"/>
    <property type="evidence" value="ECO:0007669"/>
    <property type="project" value="InterPro"/>
</dbReference>
<dbReference type="InterPro" id="IPR014001">
    <property type="entry name" value="Helicase_ATP-bd"/>
</dbReference>